<dbReference type="InterPro" id="IPR019554">
    <property type="entry name" value="Soluble_ligand-bd"/>
</dbReference>
<dbReference type="SUPFAM" id="SSF47781">
    <property type="entry name" value="RuvA domain 2-like"/>
    <property type="match status" value="1"/>
</dbReference>
<dbReference type="InterPro" id="IPR010994">
    <property type="entry name" value="RuvA_2-like"/>
</dbReference>
<sequence>MSASGRRNPLDRLGPVVESPPRRVDLSPAAAQSDPPPGAGDPSAAVAVEESEHPGWGIGGMPTWLDAPPSTPQPVRGGRFDDVLDPEDDRPGRDDDDPVPRRRFAVAPPAAIALIAVGVIACVVAGFGLFRGTDAAPVVDFGAPGPSSMADASAPPAAAQPSTTPAQLVVSVVGLVNTPGLVRLAPGARVAEAIDRAGGARKGADLLSLNLAQVLRDGDQILVGYSGGEGQMSLRSAVVGAEGASPASGPSAGPGSSPPASSAAEAGGRINLNTATETELDALPGIGPVTAKAILAWRERNGRFGSVDQLAEVDGIGPARLAKLRDLVTV</sequence>
<dbReference type="GO" id="GO:0003677">
    <property type="term" value="F:DNA binding"/>
    <property type="evidence" value="ECO:0007669"/>
    <property type="project" value="UniProtKB-KW"/>
</dbReference>
<dbReference type="Pfam" id="PF12836">
    <property type="entry name" value="HHH_3"/>
    <property type="match status" value="1"/>
</dbReference>
<accession>A0ABU2GXB1</accession>
<dbReference type="Pfam" id="PF10531">
    <property type="entry name" value="SLBB"/>
    <property type="match status" value="1"/>
</dbReference>
<comment type="caution">
    <text evidence="4">The sequence shown here is derived from an EMBL/GenBank/DDBJ whole genome shotgun (WGS) entry which is preliminary data.</text>
</comment>
<proteinExistence type="predicted"/>
<dbReference type="EMBL" id="JAVLUS010000015">
    <property type="protein sequence ID" value="MDS1115545.1"/>
    <property type="molecule type" value="Genomic_DNA"/>
</dbReference>
<dbReference type="InterPro" id="IPR051675">
    <property type="entry name" value="Endo/Exo/Phosphatase_dom_1"/>
</dbReference>
<dbReference type="RefSeq" id="WP_310951480.1">
    <property type="nucleotide sequence ID" value="NZ_JAVLUS010000015.1"/>
</dbReference>
<evidence type="ECO:0000313" key="5">
    <source>
        <dbReference type="Proteomes" id="UP001265083"/>
    </source>
</evidence>
<keyword evidence="4" id="KW-0238">DNA-binding</keyword>
<dbReference type="Proteomes" id="UP001265083">
    <property type="component" value="Unassembled WGS sequence"/>
</dbReference>
<keyword evidence="5" id="KW-1185">Reference proteome</keyword>
<evidence type="ECO:0000256" key="2">
    <source>
        <dbReference type="SAM" id="Phobius"/>
    </source>
</evidence>
<gene>
    <name evidence="4" type="ORF">RD149_17455</name>
</gene>
<feature type="domain" description="Helix-hairpin-helix DNA-binding motif class 1" evidence="3">
    <location>
        <begin position="308"/>
        <end position="327"/>
    </location>
</feature>
<protein>
    <submittedName>
        <fullName evidence="4">ComEA family DNA-binding protein</fullName>
    </submittedName>
</protein>
<keyword evidence="2" id="KW-0472">Membrane</keyword>
<evidence type="ECO:0000313" key="4">
    <source>
        <dbReference type="EMBL" id="MDS1115545.1"/>
    </source>
</evidence>
<evidence type="ECO:0000259" key="3">
    <source>
        <dbReference type="SMART" id="SM00278"/>
    </source>
</evidence>
<evidence type="ECO:0000256" key="1">
    <source>
        <dbReference type="SAM" id="MobiDB-lite"/>
    </source>
</evidence>
<dbReference type="Gene3D" id="3.10.560.10">
    <property type="entry name" value="Outer membrane lipoprotein wza domain like"/>
    <property type="match status" value="1"/>
</dbReference>
<keyword evidence="2" id="KW-0812">Transmembrane</keyword>
<dbReference type="InterPro" id="IPR003583">
    <property type="entry name" value="Hlx-hairpin-Hlx_DNA-bd_motif"/>
</dbReference>
<dbReference type="InterPro" id="IPR004509">
    <property type="entry name" value="Competence_ComEA_HhH"/>
</dbReference>
<feature type="domain" description="Helix-hairpin-helix DNA-binding motif class 1" evidence="3">
    <location>
        <begin position="278"/>
        <end position="297"/>
    </location>
</feature>
<dbReference type="NCBIfam" id="TIGR00426">
    <property type="entry name" value="competence protein ComEA helix-hairpin-helix repeat region"/>
    <property type="match status" value="1"/>
</dbReference>
<feature type="transmembrane region" description="Helical" evidence="2">
    <location>
        <begin position="110"/>
        <end position="130"/>
    </location>
</feature>
<dbReference type="PANTHER" id="PTHR21180">
    <property type="entry name" value="ENDONUCLEASE/EXONUCLEASE/PHOSPHATASE FAMILY DOMAIN-CONTAINING PROTEIN 1"/>
    <property type="match status" value="1"/>
</dbReference>
<feature type="region of interest" description="Disordered" evidence="1">
    <location>
        <begin position="239"/>
        <end position="265"/>
    </location>
</feature>
<dbReference type="PANTHER" id="PTHR21180:SF32">
    <property type="entry name" value="ENDONUCLEASE_EXONUCLEASE_PHOSPHATASE FAMILY DOMAIN-CONTAINING PROTEIN 1"/>
    <property type="match status" value="1"/>
</dbReference>
<reference evidence="4 5" key="1">
    <citation type="submission" date="2023-08" db="EMBL/GenBank/DDBJ databases">
        <title>Bioegradation of LLDPE and BLDPE plastic by marine bacteria from coast plastic debris.</title>
        <authorList>
            <person name="Rong Z."/>
        </authorList>
    </citation>
    <scope>NUCLEOTIDE SEQUENCE [LARGE SCALE GENOMIC DNA]</scope>
    <source>
        <strain evidence="4 5">Z-2</strain>
    </source>
</reference>
<keyword evidence="2" id="KW-1133">Transmembrane helix</keyword>
<feature type="region of interest" description="Disordered" evidence="1">
    <location>
        <begin position="1"/>
        <end position="101"/>
    </location>
</feature>
<dbReference type="Gene3D" id="1.10.150.320">
    <property type="entry name" value="Photosystem II 12 kDa extrinsic protein"/>
    <property type="match status" value="1"/>
</dbReference>
<organism evidence="4 5">
    <name type="scientific">Gordonia westfalica</name>
    <dbReference type="NCBI Taxonomy" id="158898"/>
    <lineage>
        <taxon>Bacteria</taxon>
        <taxon>Bacillati</taxon>
        <taxon>Actinomycetota</taxon>
        <taxon>Actinomycetes</taxon>
        <taxon>Mycobacteriales</taxon>
        <taxon>Gordoniaceae</taxon>
        <taxon>Gordonia</taxon>
    </lineage>
</organism>
<name>A0ABU2GXB1_9ACTN</name>
<dbReference type="SMART" id="SM00278">
    <property type="entry name" value="HhH1"/>
    <property type="match status" value="2"/>
</dbReference>